<sequence length="103" mass="11076">MKPELYSTSEVAESVPSLSSTTRGWGFGMLKILTGSTASQDKAPGHSFKATYAEEHGSLRDRSVAKMSGALAFCGSSATSWVSRVTRNRSGFKQLPVDERGRC</sequence>
<protein>
    <submittedName>
        <fullName evidence="1">Uncharacterized protein</fullName>
    </submittedName>
</protein>
<dbReference type="Proteomes" id="UP000500930">
    <property type="component" value="Chromosome"/>
</dbReference>
<organism evidence="1 2">
    <name type="scientific">Anaplasma platys</name>
    <dbReference type="NCBI Taxonomy" id="949"/>
    <lineage>
        <taxon>Bacteria</taxon>
        <taxon>Pseudomonadati</taxon>
        <taxon>Pseudomonadota</taxon>
        <taxon>Alphaproteobacteria</taxon>
        <taxon>Rickettsiales</taxon>
        <taxon>Anaplasmataceae</taxon>
        <taxon>Anaplasma</taxon>
    </lineage>
</organism>
<dbReference type="AlphaFoldDB" id="A0A858PYB7"/>
<dbReference type="EMBL" id="CP046391">
    <property type="protein sequence ID" value="QJC27564.1"/>
    <property type="molecule type" value="Genomic_DNA"/>
</dbReference>
<keyword evidence="2" id="KW-1185">Reference proteome</keyword>
<gene>
    <name evidence="1" type="ORF">ANPL_02525</name>
</gene>
<evidence type="ECO:0000313" key="2">
    <source>
        <dbReference type="Proteomes" id="UP000500930"/>
    </source>
</evidence>
<dbReference type="RefSeq" id="WP_169193197.1">
    <property type="nucleotide sequence ID" value="NZ_CP046391.1"/>
</dbReference>
<reference evidence="1 2" key="1">
    <citation type="journal article" date="2020" name="Pathogens">
        <title>First Whole Genome Sequence of Anaplasma platys, an Obligate Intracellular Rickettsial Pathogen of Dogs.</title>
        <authorList>
            <person name="Llanes A."/>
            <person name="Rajeev S."/>
        </authorList>
    </citation>
    <scope>NUCLEOTIDE SEQUENCE [LARGE SCALE GENOMIC DNA]</scope>
    <source>
        <strain evidence="1 2">S3</strain>
    </source>
</reference>
<name>A0A858PYB7_9RICK</name>
<proteinExistence type="predicted"/>
<evidence type="ECO:0000313" key="1">
    <source>
        <dbReference type="EMBL" id="QJC27564.1"/>
    </source>
</evidence>
<dbReference type="KEGG" id="aplt:ANPL_02525"/>
<accession>A0A858PYB7</accession>